<dbReference type="Pfam" id="PF00589">
    <property type="entry name" value="Phage_integrase"/>
    <property type="match status" value="1"/>
</dbReference>
<dbReference type="InterPro" id="IPR044068">
    <property type="entry name" value="CB"/>
</dbReference>
<dbReference type="STRING" id="351160.RRC363"/>
<dbReference type="Gene3D" id="1.10.150.130">
    <property type="match status" value="1"/>
</dbReference>
<dbReference type="Proteomes" id="UP000000663">
    <property type="component" value="Chromosome"/>
</dbReference>
<reference evidence="12 13" key="1">
    <citation type="journal article" date="2006" name="Science">
        <title>Genome of rice cluster I archaea -- the key methane producers in the rice rhizosphere.</title>
        <authorList>
            <person name="Erkel C."/>
            <person name="Kube M."/>
            <person name="Reinhardt R."/>
            <person name="Liesack W."/>
        </authorList>
    </citation>
    <scope>NUCLEOTIDE SEQUENCE [LARGE SCALE GENOMIC DNA]</scope>
    <source>
        <strain evidence="13">DSM 22066 / NBRC 105507 / MRE50</strain>
    </source>
</reference>
<evidence type="ECO:0000256" key="8">
    <source>
        <dbReference type="ARBA" id="ARBA00023306"/>
    </source>
</evidence>
<proteinExistence type="inferred from homology"/>
<evidence type="ECO:0000259" key="11">
    <source>
        <dbReference type="PROSITE" id="PS51900"/>
    </source>
</evidence>
<dbReference type="GO" id="GO:0006313">
    <property type="term" value="P:DNA transposition"/>
    <property type="evidence" value="ECO:0007669"/>
    <property type="project" value="UniProtKB-UniRule"/>
</dbReference>
<dbReference type="SUPFAM" id="SSF56349">
    <property type="entry name" value="DNA breaking-rejoining enzymes"/>
    <property type="match status" value="1"/>
</dbReference>
<dbReference type="HAMAP" id="MF_02055">
    <property type="entry name" value="Recomb_XerA"/>
    <property type="match status" value="1"/>
</dbReference>
<dbReference type="Gene3D" id="1.10.443.10">
    <property type="entry name" value="Intergrase catalytic core"/>
    <property type="match status" value="1"/>
</dbReference>
<evidence type="ECO:0000256" key="2">
    <source>
        <dbReference type="ARBA" id="ARBA00022490"/>
    </source>
</evidence>
<organism evidence="12 13">
    <name type="scientific">Methanocella arvoryzae (strain DSM 22066 / NBRC 105507 / MRE50)</name>
    <dbReference type="NCBI Taxonomy" id="351160"/>
    <lineage>
        <taxon>Archaea</taxon>
        <taxon>Methanobacteriati</taxon>
        <taxon>Methanobacteriota</taxon>
        <taxon>Stenosarchaea group</taxon>
        <taxon>Methanomicrobia</taxon>
        <taxon>Methanocellales</taxon>
        <taxon>Methanocellaceae</taxon>
        <taxon>Methanocella</taxon>
    </lineage>
</organism>
<evidence type="ECO:0000256" key="9">
    <source>
        <dbReference type="HAMAP-Rule" id="MF_02055"/>
    </source>
</evidence>
<accession>Q0W0L4</accession>
<dbReference type="PROSITE" id="PS51900">
    <property type="entry name" value="CB"/>
    <property type="match status" value="1"/>
</dbReference>
<keyword evidence="7 9" id="KW-0233">DNA recombination</keyword>
<evidence type="ECO:0000256" key="3">
    <source>
        <dbReference type="ARBA" id="ARBA00022618"/>
    </source>
</evidence>
<comment type="subcellular location">
    <subcellularLocation>
        <location evidence="1 9">Cytoplasm</location>
    </subcellularLocation>
</comment>
<dbReference type="InterPro" id="IPR013762">
    <property type="entry name" value="Integrase-like_cat_sf"/>
</dbReference>
<keyword evidence="5 9" id="KW-0229">DNA integration</keyword>
<dbReference type="AlphaFoldDB" id="Q0W0L4"/>
<feature type="domain" description="Core-binding (CB)" evidence="11">
    <location>
        <begin position="4"/>
        <end position="85"/>
    </location>
</feature>
<dbReference type="KEGG" id="rci:RRC363"/>
<keyword evidence="8" id="KW-0131">Cell cycle</keyword>
<dbReference type="NCBIfam" id="NF040815">
    <property type="entry name" value="recomb_XerA_Arch"/>
    <property type="match status" value="1"/>
</dbReference>
<dbReference type="Pfam" id="PF13495">
    <property type="entry name" value="Phage_int_SAM_4"/>
    <property type="match status" value="1"/>
</dbReference>
<keyword evidence="6 9" id="KW-0238">DNA-binding</keyword>
<feature type="active site" evidence="9">
    <location>
        <position position="249"/>
    </location>
</feature>
<dbReference type="GO" id="GO:0051301">
    <property type="term" value="P:cell division"/>
    <property type="evidence" value="ECO:0007669"/>
    <property type="project" value="UniProtKB-KW"/>
</dbReference>
<dbReference type="eggNOG" id="arCOG01241">
    <property type="taxonomic scope" value="Archaea"/>
</dbReference>
<feature type="active site" evidence="9">
    <location>
        <position position="165"/>
    </location>
</feature>
<keyword evidence="3" id="KW-0132">Cell division</keyword>
<dbReference type="PANTHER" id="PTHR30349">
    <property type="entry name" value="PHAGE INTEGRASE-RELATED"/>
    <property type="match status" value="1"/>
</dbReference>
<name>Q0W0L4_METAR</name>
<evidence type="ECO:0000313" key="12">
    <source>
        <dbReference type="EMBL" id="CAJ38079.1"/>
    </source>
</evidence>
<comment type="similarity">
    <text evidence="9">Belongs to the 'phage' integrase family. XerA subfamily.</text>
</comment>
<dbReference type="InterPro" id="IPR033686">
    <property type="entry name" value="XerA"/>
</dbReference>
<dbReference type="InterPro" id="IPR004107">
    <property type="entry name" value="Integrase_SAM-like_N"/>
</dbReference>
<dbReference type="GO" id="GO:0003677">
    <property type="term" value="F:DNA binding"/>
    <property type="evidence" value="ECO:0007669"/>
    <property type="project" value="UniProtKB-UniRule"/>
</dbReference>
<dbReference type="GO" id="GO:0009037">
    <property type="term" value="F:tyrosine-based site-specific recombinase activity"/>
    <property type="evidence" value="ECO:0007669"/>
    <property type="project" value="UniProtKB-UniRule"/>
</dbReference>
<sequence length="278" mass="31909">MCMGIGMDYVAVFIDEKRLSSSPGTIRQYGMILNRFYKYTGKQPEMVVRPEIVRYLNYLMFEKHLSKTTVANVLSVLKSFYSFMLDNGYVSSNPTRGINNIKLDKKAPVYLTVSEMNDLLDTAIDTRDRIIVRLLYATGVRVSELVNIRKKDIDFDRCTIKVFGKGAKERIVLVPETVVKEMYDYAASLSNDDRLFNLTPRTVQRDIKQLARRAKINKNVTPHKLRHSFATHMLQNGGNVVAIQKLLGHSSLNTTQIYTHYNVDELKEMYGRTHPLGK</sequence>
<feature type="active site" evidence="9">
    <location>
        <position position="226"/>
    </location>
</feature>
<evidence type="ECO:0000256" key="4">
    <source>
        <dbReference type="ARBA" id="ARBA00022829"/>
    </source>
</evidence>
<dbReference type="InterPro" id="IPR010998">
    <property type="entry name" value="Integrase_recombinase_N"/>
</dbReference>
<evidence type="ECO:0000259" key="10">
    <source>
        <dbReference type="PROSITE" id="PS51898"/>
    </source>
</evidence>
<evidence type="ECO:0000256" key="6">
    <source>
        <dbReference type="ARBA" id="ARBA00023125"/>
    </source>
</evidence>
<evidence type="ECO:0000313" key="13">
    <source>
        <dbReference type="Proteomes" id="UP000000663"/>
    </source>
</evidence>
<dbReference type="PROSITE" id="PS51898">
    <property type="entry name" value="TYR_RECOMBINASE"/>
    <property type="match status" value="1"/>
</dbReference>
<keyword evidence="13" id="KW-1185">Reference proteome</keyword>
<dbReference type="InterPro" id="IPR011010">
    <property type="entry name" value="DNA_brk_join_enz"/>
</dbReference>
<keyword evidence="2 9" id="KW-0963">Cytoplasm</keyword>
<dbReference type="InterPro" id="IPR050090">
    <property type="entry name" value="Tyrosine_recombinase_XerCD"/>
</dbReference>
<evidence type="ECO:0000256" key="5">
    <source>
        <dbReference type="ARBA" id="ARBA00022908"/>
    </source>
</evidence>
<feature type="domain" description="Tyr recombinase" evidence="10">
    <location>
        <begin position="106"/>
        <end position="271"/>
    </location>
</feature>
<comment type="function">
    <text evidence="9">Site-specific tyrosine recombinase, which acts by catalyzing the cutting and rejoining of the recombining DNA molecules.</text>
</comment>
<feature type="active site" evidence="9">
    <location>
        <position position="141"/>
    </location>
</feature>
<dbReference type="GO" id="GO:0007059">
    <property type="term" value="P:chromosome segregation"/>
    <property type="evidence" value="ECO:0007669"/>
    <property type="project" value="UniProtKB-KW"/>
</dbReference>
<protein>
    <recommendedName>
        <fullName evidence="9">Tyrosine recombinase XerA</fullName>
    </recommendedName>
</protein>
<evidence type="ECO:0000256" key="1">
    <source>
        <dbReference type="ARBA" id="ARBA00004496"/>
    </source>
</evidence>
<feature type="active site" description="O-(3'-phospho-DNA)-tyrosine intermediate" evidence="9">
    <location>
        <position position="258"/>
    </location>
</feature>
<dbReference type="EMBL" id="AM114193">
    <property type="protein sequence ID" value="CAJ38079.1"/>
    <property type="molecule type" value="Genomic_DNA"/>
</dbReference>
<gene>
    <name evidence="9" type="primary">xerA</name>
    <name evidence="12" type="ORF">RRC363</name>
</gene>
<keyword evidence="4" id="KW-0159">Chromosome partition</keyword>
<dbReference type="GO" id="GO:0005737">
    <property type="term" value="C:cytoplasm"/>
    <property type="evidence" value="ECO:0007669"/>
    <property type="project" value="UniProtKB-SubCell"/>
</dbReference>
<feature type="active site" evidence="9">
    <location>
        <position position="223"/>
    </location>
</feature>
<evidence type="ECO:0000256" key="7">
    <source>
        <dbReference type="ARBA" id="ARBA00023172"/>
    </source>
</evidence>
<dbReference type="PANTHER" id="PTHR30349:SF77">
    <property type="entry name" value="TYROSINE RECOMBINASE XERC"/>
    <property type="match status" value="1"/>
</dbReference>
<dbReference type="InterPro" id="IPR002104">
    <property type="entry name" value="Integrase_catalytic"/>
</dbReference>